<evidence type="ECO:0000313" key="1">
    <source>
        <dbReference type="EMBL" id="CAB3364133.1"/>
    </source>
</evidence>
<gene>
    <name evidence="1" type="ORF">CLODIP_2_CD06918</name>
</gene>
<comment type="caution">
    <text evidence="1">The sequence shown here is derived from an EMBL/GenBank/DDBJ whole genome shotgun (WGS) entry which is preliminary data.</text>
</comment>
<name>A0A8S1C4A7_9INSE</name>
<dbReference type="AlphaFoldDB" id="A0A8S1C4A7"/>
<evidence type="ECO:0008006" key="3">
    <source>
        <dbReference type="Google" id="ProtNLM"/>
    </source>
</evidence>
<organism evidence="1 2">
    <name type="scientific">Cloeon dipterum</name>
    <dbReference type="NCBI Taxonomy" id="197152"/>
    <lineage>
        <taxon>Eukaryota</taxon>
        <taxon>Metazoa</taxon>
        <taxon>Ecdysozoa</taxon>
        <taxon>Arthropoda</taxon>
        <taxon>Hexapoda</taxon>
        <taxon>Insecta</taxon>
        <taxon>Pterygota</taxon>
        <taxon>Palaeoptera</taxon>
        <taxon>Ephemeroptera</taxon>
        <taxon>Pisciforma</taxon>
        <taxon>Baetidae</taxon>
        <taxon>Cloeon</taxon>
    </lineage>
</organism>
<keyword evidence="2" id="KW-1185">Reference proteome</keyword>
<proteinExistence type="predicted"/>
<dbReference type="EMBL" id="CADEPI010000014">
    <property type="protein sequence ID" value="CAB3364133.1"/>
    <property type="molecule type" value="Genomic_DNA"/>
</dbReference>
<reference evidence="1 2" key="1">
    <citation type="submission" date="2020-04" db="EMBL/GenBank/DDBJ databases">
        <authorList>
            <person name="Alioto T."/>
            <person name="Alioto T."/>
            <person name="Gomez Garrido J."/>
        </authorList>
    </citation>
    <scope>NUCLEOTIDE SEQUENCE [LARGE SCALE GENOMIC DNA]</scope>
</reference>
<accession>A0A8S1C4A7</accession>
<sequence length="350" mass="39802">MEDDMHIDFLSPLDEPRRSNRNWTTFETIALLQILAKERAANPMKMKKVAFLDDVLRQLHAYDCFGRDRNQIKTKISKLKQQYREMCASSTDITYHFDKRFEMMKLAFGEEILQTLEEEQTTIMLEKEDEQDDGKDSNWTAVTDMENDPQDQYYAAQPTATTHHGNKEKLSSFPNLDQNFEMQAEFLKLAKEWSMQTAELTPMIASMVNQHTKCFQANEDLCKLKKRKLELEVEEKELTIKILRTQLAAKLGPVPVVPNSLPTVGKLANEAARNAAPRQGAHPSQKLVSSSPVISVSNIRQVKNVSISGNLPGQGVPKSRLILTTTDGKIIGIYPCNDKYPAEKLRVIKS</sequence>
<dbReference type="Proteomes" id="UP000494165">
    <property type="component" value="Unassembled WGS sequence"/>
</dbReference>
<evidence type="ECO:0000313" key="2">
    <source>
        <dbReference type="Proteomes" id="UP000494165"/>
    </source>
</evidence>
<protein>
    <recommendedName>
        <fullName evidence="3">Myb/SANT-like DNA-binding domain-containing protein</fullName>
    </recommendedName>
</protein>